<dbReference type="InParanoid" id="G0NAJ1"/>
<name>G0NAJ1_CAEBE</name>
<proteinExistence type="predicted"/>
<gene>
    <name evidence="1" type="ORF">CAEBREN_32111</name>
</gene>
<accession>G0NAJ1</accession>
<protein>
    <submittedName>
        <fullName evidence="1">Uncharacterized protein</fullName>
    </submittedName>
</protein>
<dbReference type="Proteomes" id="UP000008068">
    <property type="component" value="Unassembled WGS sequence"/>
</dbReference>
<evidence type="ECO:0000313" key="2">
    <source>
        <dbReference type="Proteomes" id="UP000008068"/>
    </source>
</evidence>
<organism evidence="2">
    <name type="scientific">Caenorhabditis brenneri</name>
    <name type="common">Nematode worm</name>
    <dbReference type="NCBI Taxonomy" id="135651"/>
    <lineage>
        <taxon>Eukaryota</taxon>
        <taxon>Metazoa</taxon>
        <taxon>Ecdysozoa</taxon>
        <taxon>Nematoda</taxon>
        <taxon>Chromadorea</taxon>
        <taxon>Rhabditida</taxon>
        <taxon>Rhabditina</taxon>
        <taxon>Rhabditomorpha</taxon>
        <taxon>Rhabditoidea</taxon>
        <taxon>Rhabditidae</taxon>
        <taxon>Peloderinae</taxon>
        <taxon>Caenorhabditis</taxon>
    </lineage>
</organism>
<dbReference type="AlphaFoldDB" id="G0NAJ1"/>
<reference evidence="2" key="1">
    <citation type="submission" date="2011-07" db="EMBL/GenBank/DDBJ databases">
        <authorList>
            <consortium name="Caenorhabditis brenneri Sequencing and Analysis Consortium"/>
            <person name="Wilson R.K."/>
        </authorList>
    </citation>
    <scope>NUCLEOTIDE SEQUENCE [LARGE SCALE GENOMIC DNA]</scope>
    <source>
        <strain evidence="2">PB2801</strain>
    </source>
</reference>
<sequence>MSTVLDDFLLYQLRLVDIRNLFDGLEITWTMPFAEQKDRKTLFRFSKNFVKNSQNTHQKD</sequence>
<dbReference type="EMBL" id="GL379855">
    <property type="protein sequence ID" value="EGT56307.1"/>
    <property type="molecule type" value="Genomic_DNA"/>
</dbReference>
<evidence type="ECO:0000313" key="1">
    <source>
        <dbReference type="EMBL" id="EGT56307.1"/>
    </source>
</evidence>
<keyword evidence="2" id="KW-1185">Reference proteome</keyword>
<dbReference type="HOGENOM" id="CLU_2943893_0_0_1"/>